<evidence type="ECO:0000256" key="2">
    <source>
        <dbReference type="SAM" id="Phobius"/>
    </source>
</evidence>
<dbReference type="EMBL" id="BRXY01000250">
    <property type="protein sequence ID" value="GMH80827.1"/>
    <property type="molecule type" value="Genomic_DNA"/>
</dbReference>
<evidence type="ECO:0000313" key="4">
    <source>
        <dbReference type="Proteomes" id="UP001165085"/>
    </source>
</evidence>
<feature type="compositionally biased region" description="Polar residues" evidence="1">
    <location>
        <begin position="122"/>
        <end position="131"/>
    </location>
</feature>
<feature type="region of interest" description="Disordered" evidence="1">
    <location>
        <begin position="99"/>
        <end position="133"/>
    </location>
</feature>
<dbReference type="Proteomes" id="UP001165085">
    <property type="component" value="Unassembled WGS sequence"/>
</dbReference>
<comment type="caution">
    <text evidence="3">The sequence shown here is derived from an EMBL/GenBank/DDBJ whole genome shotgun (WGS) entry which is preliminary data.</text>
</comment>
<keyword evidence="2" id="KW-0812">Transmembrane</keyword>
<reference evidence="4" key="1">
    <citation type="journal article" date="2023" name="Commun. Biol.">
        <title>Genome analysis of Parmales, the sister group of diatoms, reveals the evolutionary specialization of diatoms from phago-mixotrophs to photoautotrophs.</title>
        <authorList>
            <person name="Ban H."/>
            <person name="Sato S."/>
            <person name="Yoshikawa S."/>
            <person name="Yamada K."/>
            <person name="Nakamura Y."/>
            <person name="Ichinomiya M."/>
            <person name="Sato N."/>
            <person name="Blanc-Mathieu R."/>
            <person name="Endo H."/>
            <person name="Kuwata A."/>
            <person name="Ogata H."/>
        </authorList>
    </citation>
    <scope>NUCLEOTIDE SEQUENCE [LARGE SCALE GENOMIC DNA]</scope>
    <source>
        <strain evidence="4">NIES 3701</strain>
    </source>
</reference>
<dbReference type="AlphaFoldDB" id="A0A9W7B491"/>
<evidence type="ECO:0000313" key="3">
    <source>
        <dbReference type="EMBL" id="GMH80827.1"/>
    </source>
</evidence>
<feature type="compositionally biased region" description="Polar residues" evidence="1">
    <location>
        <begin position="1"/>
        <end position="20"/>
    </location>
</feature>
<feature type="compositionally biased region" description="Basic and acidic residues" evidence="1">
    <location>
        <begin position="99"/>
        <end position="121"/>
    </location>
</feature>
<feature type="region of interest" description="Disordered" evidence="1">
    <location>
        <begin position="1"/>
        <end position="43"/>
    </location>
</feature>
<protein>
    <submittedName>
        <fullName evidence="3">Uncharacterized protein</fullName>
    </submittedName>
</protein>
<feature type="compositionally biased region" description="Gly residues" evidence="1">
    <location>
        <begin position="21"/>
        <end position="32"/>
    </location>
</feature>
<evidence type="ECO:0000256" key="1">
    <source>
        <dbReference type="SAM" id="MobiDB-lite"/>
    </source>
</evidence>
<dbReference type="OrthoDB" id="10542144at2759"/>
<proteinExistence type="predicted"/>
<gene>
    <name evidence="3" type="ORF">TrST_g10639</name>
</gene>
<keyword evidence="4" id="KW-1185">Reference proteome</keyword>
<keyword evidence="2" id="KW-0472">Membrane</keyword>
<keyword evidence="2" id="KW-1133">Transmembrane helix</keyword>
<organism evidence="3 4">
    <name type="scientific">Triparma strigata</name>
    <dbReference type="NCBI Taxonomy" id="1606541"/>
    <lineage>
        <taxon>Eukaryota</taxon>
        <taxon>Sar</taxon>
        <taxon>Stramenopiles</taxon>
        <taxon>Ochrophyta</taxon>
        <taxon>Bolidophyceae</taxon>
        <taxon>Parmales</taxon>
        <taxon>Triparmaceae</taxon>
        <taxon>Triparma</taxon>
    </lineage>
</organism>
<sequence length="357" mass="39682">MTSRGSIEQSTASETHQNIETGGGSDEGGQNGSGKPPRNNSRNSLASIISMNTTMTTMTNDHDSLNTTSNTLNTFLSDAASTDLVAKSSDDSEQFKIKNLDTGDVHDVRGKDSPESRKRPSVESSMKSPQTKFVRLTPVNSGSIISSSSFGSRASSDFSTSTMEIRSLKAQLKRKDKYILHLAKTLRSEKHRSKSQSSPIRNRGGTFSVLPLTPRSRKPPSLKLILFLTFLSFLIVLTLIIISPHFSLRGLCAPYRRGVKAEIGFKQGPWATNGRYSKEICGGYAVSFNFTPPVLTVITNEKEVKFFNVEEFRMGARGGEGTVVKRHRWLSMSYIRWGRREKKVAWRKKSSRVALWF</sequence>
<name>A0A9W7B491_9STRA</name>
<feature type="transmembrane region" description="Helical" evidence="2">
    <location>
        <begin position="224"/>
        <end position="246"/>
    </location>
</feature>
<accession>A0A9W7B491</accession>